<dbReference type="Proteomes" id="UP000598996">
    <property type="component" value="Unassembled WGS sequence"/>
</dbReference>
<reference evidence="1 2" key="1">
    <citation type="submission" date="2021-01" db="EMBL/GenBank/DDBJ databases">
        <title>Actinoplanes sp. nov. LDG1-01 isolated from lichen.</title>
        <authorList>
            <person name="Saeng-In P."/>
            <person name="Phongsopitanun W."/>
            <person name="Kanchanasin P."/>
            <person name="Yuki M."/>
            <person name="Kudo T."/>
            <person name="Ohkuma M."/>
            <person name="Tanasupawat S."/>
        </authorList>
    </citation>
    <scope>NUCLEOTIDE SEQUENCE [LARGE SCALE GENOMIC DNA]</scope>
    <source>
        <strain evidence="1 2">LDG1-01</strain>
    </source>
</reference>
<protein>
    <recommendedName>
        <fullName evidence="3">GNAT family N-acetyltransferase</fullName>
    </recommendedName>
</protein>
<keyword evidence="2" id="KW-1185">Reference proteome</keyword>
<proteinExistence type="predicted"/>
<comment type="caution">
    <text evidence="1">The sequence shown here is derived from an EMBL/GenBank/DDBJ whole genome shotgun (WGS) entry which is preliminary data.</text>
</comment>
<dbReference type="EMBL" id="JAENHO010000009">
    <property type="protein sequence ID" value="MBL7258742.1"/>
    <property type="molecule type" value="Genomic_DNA"/>
</dbReference>
<sequence length="205" mass="21373">MTVALLNAAVRNNADWVSAVCRAHGIGYTFAPRAWRSSGPTPQFYPEAITLRPTATADDVLPAASVKDSFATLDLAPHGFTELFAAEWICRPASASPPTGVHVTAAADPRSFPAALLDDPAVRVLAVHEGDRLRGGFVLNRTGGVLGLSNVFATDPGDLPLIWSAATATGGGLPMVGYESGDDLVLAHQAGFRSIGPLRIWASTA</sequence>
<evidence type="ECO:0000313" key="2">
    <source>
        <dbReference type="Proteomes" id="UP000598996"/>
    </source>
</evidence>
<accession>A0ABS1VW81</accession>
<organism evidence="1 2">
    <name type="scientific">Paractinoplanes lichenicola</name>
    <dbReference type="NCBI Taxonomy" id="2802976"/>
    <lineage>
        <taxon>Bacteria</taxon>
        <taxon>Bacillati</taxon>
        <taxon>Actinomycetota</taxon>
        <taxon>Actinomycetes</taxon>
        <taxon>Micromonosporales</taxon>
        <taxon>Micromonosporaceae</taxon>
        <taxon>Paractinoplanes</taxon>
    </lineage>
</organism>
<dbReference type="RefSeq" id="WP_202995401.1">
    <property type="nucleotide sequence ID" value="NZ_JAENHO010000009.1"/>
</dbReference>
<evidence type="ECO:0000313" key="1">
    <source>
        <dbReference type="EMBL" id="MBL7258742.1"/>
    </source>
</evidence>
<name>A0ABS1VW81_9ACTN</name>
<gene>
    <name evidence="1" type="ORF">JKJ07_30970</name>
</gene>
<evidence type="ECO:0008006" key="3">
    <source>
        <dbReference type="Google" id="ProtNLM"/>
    </source>
</evidence>